<feature type="compositionally biased region" description="Polar residues" evidence="1">
    <location>
        <begin position="187"/>
        <end position="196"/>
    </location>
</feature>
<dbReference type="EMBL" id="QUQM01000004">
    <property type="protein sequence ID" value="KAA8647148.1"/>
    <property type="molecule type" value="Genomic_DNA"/>
</dbReference>
<feature type="compositionally biased region" description="Low complexity" evidence="1">
    <location>
        <begin position="197"/>
        <end position="207"/>
    </location>
</feature>
<sequence>MDPSSHQNEWYDFDNFIEFPSGDIDSNSTSVDSISPKDYALNYSDVDGSNWNSDFGVDSQAPFSSLAGYENPLEECALGTEPFADLSEILQFPASSESEGLVGSTRDDTWSSSFPSHSEHFYSTIRQMVESQAAVDVRCSSSKEKRMEASIALHMQRLHDVSLPELDLFSDSNTTFASPCWSETARANVSHSGSPATTLLSEPTSKSPTPPAAPDGIAGGMELVLDMNMNTPANLPRKQKPRSRAQKENYIKVRKHGACEKHRKQHKRCNCLEATASRVNVKGPVLSTANEVLRPFGRTQLHVHGPEQNRILLQTKLRQTSPQQTVQPAAVGDRNHGDRPTLDTHISRHSPCSPQYAVCTSNLGGRKLHVHSPIKEAAPWHGVDQVPSSHGQLGALPVRDSLKQPVTAPTNLLRLVSNRKPLVQTTTVIGSRNESQTPEQSIQRMRERWPIRAGQETVQLQTIPFTPNTNASGSESLVVQQRSLFRSAVTGPVHVNQKQPVFR</sequence>
<evidence type="ECO:0000313" key="2">
    <source>
        <dbReference type="EMBL" id="KAA8647148.1"/>
    </source>
</evidence>
<comment type="caution">
    <text evidence="2">The sequence shown here is derived from an EMBL/GenBank/DDBJ whole genome shotgun (WGS) entry which is preliminary data.</text>
</comment>
<proteinExistence type="predicted"/>
<dbReference type="RefSeq" id="XP_033426509.1">
    <property type="nucleotide sequence ID" value="XM_033570477.1"/>
</dbReference>
<reference evidence="2 3" key="1">
    <citation type="submission" date="2019-08" db="EMBL/GenBank/DDBJ databases">
        <title>The genome sequence of a newly discovered highly antifungal drug resistant Aspergillus species, Aspergillus tanneri NIH 1004.</title>
        <authorList>
            <person name="Mounaud S."/>
            <person name="Singh I."/>
            <person name="Joardar V."/>
            <person name="Pakala S."/>
            <person name="Pakala S."/>
            <person name="Venepally P."/>
            <person name="Chung J.K."/>
            <person name="Losada L."/>
            <person name="Nierman W.C."/>
        </authorList>
    </citation>
    <scope>NUCLEOTIDE SEQUENCE [LARGE SCALE GENOMIC DNA]</scope>
    <source>
        <strain evidence="2 3">NIH1004</strain>
    </source>
</reference>
<organism evidence="2 3">
    <name type="scientific">Aspergillus tanneri</name>
    <dbReference type="NCBI Taxonomy" id="1220188"/>
    <lineage>
        <taxon>Eukaryota</taxon>
        <taxon>Fungi</taxon>
        <taxon>Dikarya</taxon>
        <taxon>Ascomycota</taxon>
        <taxon>Pezizomycotina</taxon>
        <taxon>Eurotiomycetes</taxon>
        <taxon>Eurotiomycetidae</taxon>
        <taxon>Eurotiales</taxon>
        <taxon>Aspergillaceae</taxon>
        <taxon>Aspergillus</taxon>
        <taxon>Aspergillus subgen. Circumdati</taxon>
    </lineage>
</organism>
<accession>A0A5M9MJG1</accession>
<protein>
    <submittedName>
        <fullName evidence="2">Uncharacterized protein</fullName>
    </submittedName>
</protein>
<evidence type="ECO:0000313" key="3">
    <source>
        <dbReference type="Proteomes" id="UP000324241"/>
    </source>
</evidence>
<evidence type="ECO:0000256" key="1">
    <source>
        <dbReference type="SAM" id="MobiDB-lite"/>
    </source>
</evidence>
<dbReference type="OrthoDB" id="4346289at2759"/>
<feature type="region of interest" description="Disordered" evidence="1">
    <location>
        <begin position="187"/>
        <end position="218"/>
    </location>
</feature>
<name>A0A5M9MJG1_9EURO</name>
<dbReference type="VEuPathDB" id="FungiDB:EYZ11_009893"/>
<dbReference type="Proteomes" id="UP000324241">
    <property type="component" value="Unassembled WGS sequence"/>
</dbReference>
<dbReference type="GeneID" id="54328538"/>
<gene>
    <name evidence="2" type="ORF">ATNIH1004_005836</name>
</gene>
<dbReference type="AlphaFoldDB" id="A0A5M9MJG1"/>